<dbReference type="PANTHER" id="PTHR43395">
    <property type="entry name" value="SENSOR HISTIDINE KINASE CHEA"/>
    <property type="match status" value="1"/>
</dbReference>
<feature type="compositionally biased region" description="Polar residues" evidence="12">
    <location>
        <begin position="719"/>
        <end position="749"/>
    </location>
</feature>
<evidence type="ECO:0000259" key="15">
    <source>
        <dbReference type="PROSITE" id="PS50851"/>
    </source>
</evidence>
<dbReference type="SUPFAM" id="SSF50341">
    <property type="entry name" value="CheW-like"/>
    <property type="match status" value="1"/>
</dbReference>
<feature type="modified residue" description="4-aspartylphosphate" evidence="10">
    <location>
        <position position="1571"/>
    </location>
</feature>
<dbReference type="CDD" id="cd17546">
    <property type="entry name" value="REC_hyHK_CKI1_RcsC-like"/>
    <property type="match status" value="1"/>
</dbReference>
<dbReference type="SMART" id="SM00387">
    <property type="entry name" value="HATPase_c"/>
    <property type="match status" value="1"/>
</dbReference>
<dbReference type="Gene3D" id="2.30.30.40">
    <property type="entry name" value="SH3 Domains"/>
    <property type="match status" value="1"/>
</dbReference>
<dbReference type="Pfam" id="PF02518">
    <property type="entry name" value="HATPase_c"/>
    <property type="match status" value="1"/>
</dbReference>
<dbReference type="STRING" id="1945520.A1019T_00386"/>
<dbReference type="Pfam" id="PF00072">
    <property type="entry name" value="Response_reg"/>
    <property type="match status" value="1"/>
</dbReference>
<dbReference type="GO" id="GO:0005737">
    <property type="term" value="C:cytoplasm"/>
    <property type="evidence" value="ECO:0007669"/>
    <property type="project" value="InterPro"/>
</dbReference>
<accession>A0A1R4ED48</accession>
<dbReference type="PRINTS" id="PR00344">
    <property type="entry name" value="BCTRLSENSOR"/>
</dbReference>
<dbReference type="CDD" id="cd00088">
    <property type="entry name" value="HPT"/>
    <property type="match status" value="3"/>
</dbReference>
<keyword evidence="18" id="KW-1185">Reference proteome</keyword>
<dbReference type="Pfam" id="PF01627">
    <property type="entry name" value="Hpt"/>
    <property type="match status" value="2"/>
</dbReference>
<dbReference type="SMART" id="SM01231">
    <property type="entry name" value="H-kinase_dim"/>
    <property type="match status" value="1"/>
</dbReference>
<dbReference type="SUPFAM" id="SSF52172">
    <property type="entry name" value="CheY-like"/>
    <property type="match status" value="1"/>
</dbReference>
<dbReference type="SUPFAM" id="SSF55874">
    <property type="entry name" value="ATPase domain of HSP90 chaperone/DNA topoisomerase II/histidine kinase"/>
    <property type="match status" value="1"/>
</dbReference>
<gene>
    <name evidence="17" type="primary">frzE</name>
    <name evidence="17" type="ORF">A1019T_00386</name>
</gene>
<dbReference type="OrthoDB" id="9803176at2"/>
<dbReference type="InterPro" id="IPR005467">
    <property type="entry name" value="His_kinase_dom"/>
</dbReference>
<feature type="modified residue" description="Phosphohistidine" evidence="9">
    <location>
        <position position="145"/>
    </location>
</feature>
<organism evidence="17 18">
    <name type="scientific">Psychrobacter pasteurii</name>
    <dbReference type="NCBI Taxonomy" id="1945520"/>
    <lineage>
        <taxon>Bacteria</taxon>
        <taxon>Pseudomonadati</taxon>
        <taxon>Pseudomonadota</taxon>
        <taxon>Gammaproteobacteria</taxon>
        <taxon>Moraxellales</taxon>
        <taxon>Moraxellaceae</taxon>
        <taxon>Psychrobacter</taxon>
    </lineage>
</organism>
<evidence type="ECO:0000256" key="12">
    <source>
        <dbReference type="SAM" id="MobiDB-lite"/>
    </source>
</evidence>
<dbReference type="SMART" id="SM00448">
    <property type="entry name" value="REC"/>
    <property type="match status" value="1"/>
</dbReference>
<name>A0A1R4ED48_9GAMM</name>
<reference evidence="18" key="1">
    <citation type="submission" date="2017-02" db="EMBL/GenBank/DDBJ databases">
        <authorList>
            <person name="Mornico D."/>
        </authorList>
    </citation>
    <scope>NUCLEOTIDE SEQUENCE [LARGE SCALE GENOMIC DNA]</scope>
</reference>
<evidence type="ECO:0000259" key="13">
    <source>
        <dbReference type="PROSITE" id="PS50109"/>
    </source>
</evidence>
<evidence type="ECO:0000256" key="4">
    <source>
        <dbReference type="ARBA" id="ARBA00022553"/>
    </source>
</evidence>
<dbReference type="Proteomes" id="UP000188169">
    <property type="component" value="Unassembled WGS sequence"/>
</dbReference>
<dbReference type="InterPro" id="IPR003594">
    <property type="entry name" value="HATPase_dom"/>
</dbReference>
<dbReference type="InterPro" id="IPR051315">
    <property type="entry name" value="Bact_Chemotaxis_CheA"/>
</dbReference>
<evidence type="ECO:0000313" key="17">
    <source>
        <dbReference type="EMBL" id="SJM36425.1"/>
    </source>
</evidence>
<dbReference type="SMART" id="SM00260">
    <property type="entry name" value="CheW"/>
    <property type="match status" value="1"/>
</dbReference>
<dbReference type="Pfam" id="PF01584">
    <property type="entry name" value="CheW"/>
    <property type="match status" value="1"/>
</dbReference>
<dbReference type="FunFam" id="3.30.565.10:FF:000016">
    <property type="entry name" value="Chemotaxis protein CheA, putative"/>
    <property type="match status" value="1"/>
</dbReference>
<dbReference type="PROSITE" id="PS50894">
    <property type="entry name" value="HPT"/>
    <property type="match status" value="3"/>
</dbReference>
<comment type="function">
    <text evidence="8">Involved in the transmission of sensory signals from the chemoreceptors to the flagellar motors. CheA is autophosphorylated; it can transfer its phosphate group to either CheB or CheY.</text>
</comment>
<dbReference type="InterPro" id="IPR036641">
    <property type="entry name" value="HPT_dom_sf"/>
</dbReference>
<feature type="modified residue" description="Phosphohistidine" evidence="9">
    <location>
        <position position="294"/>
    </location>
</feature>
<evidence type="ECO:0000259" key="14">
    <source>
        <dbReference type="PROSITE" id="PS50110"/>
    </source>
</evidence>
<dbReference type="InterPro" id="IPR011006">
    <property type="entry name" value="CheY-like_superfamily"/>
</dbReference>
<keyword evidence="5 17" id="KW-0808">Transferase</keyword>
<feature type="coiled-coil region" evidence="11">
    <location>
        <begin position="1037"/>
        <end position="1071"/>
    </location>
</feature>
<evidence type="ECO:0000256" key="8">
    <source>
        <dbReference type="ARBA" id="ARBA00035100"/>
    </source>
</evidence>
<dbReference type="InterPro" id="IPR008207">
    <property type="entry name" value="Sig_transdc_His_kin_Hpt_dom"/>
</dbReference>
<evidence type="ECO:0000256" key="3">
    <source>
        <dbReference type="ARBA" id="ARBA00021495"/>
    </source>
</evidence>
<dbReference type="GO" id="GO:0000155">
    <property type="term" value="F:phosphorelay sensor kinase activity"/>
    <property type="evidence" value="ECO:0007669"/>
    <property type="project" value="InterPro"/>
</dbReference>
<dbReference type="Gene3D" id="3.30.565.10">
    <property type="entry name" value="Histidine kinase-like ATPase, C-terminal domain"/>
    <property type="match status" value="1"/>
</dbReference>
<dbReference type="PROSITE" id="PS50109">
    <property type="entry name" value="HIS_KIN"/>
    <property type="match status" value="1"/>
</dbReference>
<evidence type="ECO:0000256" key="7">
    <source>
        <dbReference type="ARBA" id="ARBA00023012"/>
    </source>
</evidence>
<feature type="domain" description="HPt" evidence="16">
    <location>
        <begin position="248"/>
        <end position="351"/>
    </location>
</feature>
<evidence type="ECO:0000256" key="5">
    <source>
        <dbReference type="ARBA" id="ARBA00022679"/>
    </source>
</evidence>
<evidence type="ECO:0000256" key="11">
    <source>
        <dbReference type="SAM" id="Coils"/>
    </source>
</evidence>
<dbReference type="Gene3D" id="3.40.50.2300">
    <property type="match status" value="1"/>
</dbReference>
<dbReference type="EC" id="2.7.13.3" evidence="2"/>
<feature type="domain" description="HPt" evidence="16">
    <location>
        <begin position="98"/>
        <end position="202"/>
    </location>
</feature>
<feature type="region of interest" description="Disordered" evidence="12">
    <location>
        <begin position="1"/>
        <end position="23"/>
    </location>
</feature>
<keyword evidence="11" id="KW-0175">Coiled coil</keyword>
<evidence type="ECO:0000256" key="6">
    <source>
        <dbReference type="ARBA" id="ARBA00022777"/>
    </source>
</evidence>
<keyword evidence="7" id="KW-0902">Two-component regulatory system</keyword>
<feature type="region of interest" description="Disordered" evidence="12">
    <location>
        <begin position="716"/>
        <end position="762"/>
    </location>
</feature>
<dbReference type="InterPro" id="IPR002545">
    <property type="entry name" value="CheW-lke_dom"/>
</dbReference>
<evidence type="ECO:0000256" key="2">
    <source>
        <dbReference type="ARBA" id="ARBA00012438"/>
    </source>
</evidence>
<comment type="catalytic activity">
    <reaction evidence="1">
        <text>ATP + protein L-histidine = ADP + protein N-phospho-L-histidine.</text>
        <dbReference type="EC" id="2.7.13.3"/>
    </reaction>
</comment>
<dbReference type="InterPro" id="IPR001789">
    <property type="entry name" value="Sig_transdc_resp-reg_receiver"/>
</dbReference>
<feature type="domain" description="HPt" evidence="16">
    <location>
        <begin position="546"/>
        <end position="650"/>
    </location>
</feature>
<dbReference type="PROSITE" id="PS50110">
    <property type="entry name" value="RESPONSE_REGULATORY"/>
    <property type="match status" value="1"/>
</dbReference>
<dbReference type="Gene3D" id="1.20.120.160">
    <property type="entry name" value="HPT domain"/>
    <property type="match status" value="4"/>
</dbReference>
<protein>
    <recommendedName>
        <fullName evidence="3">Chemotaxis protein CheA</fullName>
        <ecNumber evidence="2">2.7.13.3</ecNumber>
    </recommendedName>
</protein>
<feature type="domain" description="CheW-like" evidence="15">
    <location>
        <begin position="1333"/>
        <end position="1488"/>
    </location>
</feature>
<evidence type="ECO:0000256" key="1">
    <source>
        <dbReference type="ARBA" id="ARBA00000085"/>
    </source>
</evidence>
<feature type="modified residue" description="Phosphohistidine" evidence="9">
    <location>
        <position position="593"/>
    </location>
</feature>
<feature type="coiled-coil region" evidence="11">
    <location>
        <begin position="357"/>
        <end position="384"/>
    </location>
</feature>
<evidence type="ECO:0000259" key="16">
    <source>
        <dbReference type="PROSITE" id="PS50894"/>
    </source>
</evidence>
<dbReference type="InterPro" id="IPR036061">
    <property type="entry name" value="CheW-like_dom_sf"/>
</dbReference>
<dbReference type="GO" id="GO:0006935">
    <property type="term" value="P:chemotaxis"/>
    <property type="evidence" value="ECO:0007669"/>
    <property type="project" value="InterPro"/>
</dbReference>
<sequence length="1641" mass="182318">MSRTPKIIPSEYTGSSASSAEDQDSVVISLNRRFVSNKEERTTADLSVDNPEADQTLAELSSEEEVEASSPNNLQSTQSLLDSALAEVDLPADAEGEGDEYEAEIKAIYIEEAQEVLQEIRAQFSQMTSLEDSPEALTTIRRGFHTLKGSGRMVGAYSLAELAWAIENMLNRVLDNSIAPTFGMWQLLSEVINEFSALIDCYQYQTDYPETVKVWMAAATLYANNKHPDFDYAKLAQPEPVETVQSTAEQDAEELKQLFISEVKELIESIEAMSQAASVKHKGLVKDELVRAFHTLTGAASSQSSHQISAISAKIESGLQKLQQKGETITVQHLQVIAQAVQLLKYYLQQEEQGSVSAQTQLEIEELERELDESLNQKSEFIVASAEHSVAEEAAEQDGDRDVEYTVAELIEGIDELLDAEWELRKVFDSAEDLSAHQETQIIDYANQLQSQSQLLASKVTSSAIFNELLMALQQAYQAVCQFPRLVQEPNSIEALIAGHEQLTGLFDSLAGKMALQLNPEAVQGLYRLAAKANTLKNQLKESEVENEADQELLAIFVEEAQELSEESQQQLLLWRQAPDDLTPVKVLQRHLHTLKGGARMASIEAIAELSHEAETLYDHFVDQQIIPTEDWVEVMQSVQDVISDQIEHLARHNTSFSAPEMVQQLRLLAQSKSLAKDNTTEAYSKIVSDASEGASDTVDATEAAVAKVDVAEDKLQSDLPSQDTLSKASSSTESLFPDSPSSGITTQAVELPESVTESEVIEDRDSIELDFEAIKSESWDKEEPDPEILAVFLEEAAELLPSLEVNFEKLVAQVSEFKALASQQNQSDAVEEAESKDKVGFNESSNELPVDELRSLAEQLQHELHLLQGGVNMVHATAASEVIEALQKVYLKIEKMDAEVEWLLSLALGPLHSAHDWLQKALYLLQHSVNPPKAPAIVKQLKAMVEGRLDSDQALPVMDASLRDYVQAIEQYQSWREARLGLRDISEMPPWLGEETQDEPQSASQELIRVPSRLMEEMIDLSGEAAISRSRIELSMSGVGQTLDEMERTVQRLAEQLRQMDIELEAQVRSQIEDRYLQQDQSFDPLEMDQYSALNQLSKSLSESASDLLELKSSLYNKTQGTESLLFQLSQSQTQLHEGLMTSRMVSFSRLLPRLQRTVRQTANELGKPVKLEVTTEHDEIDRTVLERLTAPLEHMLRNSVDHGIELPEQRDRVGKPSEGQIIIEIKREGSEIVIRFKDDGRGIDVDSVRHKAISRGLIDANDTSITDLEVMQYIFHAGLSTASSLTQISGRGVGMDVVLNEVRRLGGSVTVYSESGRGSEFVLRLPLTLAVAEALVVRSGSQIFAIPLLQIERVERVPAQQLLNFYYPQQAKTVGAKSKRSSDAVFKIAADNYRLRHLNQLLQSEVPQPQTLSRRGNWPVLLLKNQAGQNLAVQVDEIIGSRTEVVVKPLGDLLSSIPGLSAATITAEGSVMLILDTLALMREADIRETSILKPRVNEGAKAMKSTGTQSNIPKAQSKPQILIVDDSVTVRKVTSRLLQRQGYDTHVARDGVEAIEILQTLRPDLMLLDIEMPRMDGFEVASHVRHNPEIMTLPIIMITSRTGEKHREKARQIGVNDYMGKPFQESALIASIQALIKPK</sequence>
<dbReference type="PANTHER" id="PTHR43395:SF8">
    <property type="entry name" value="HISTIDINE KINASE"/>
    <property type="match status" value="1"/>
</dbReference>
<proteinExistence type="predicted"/>
<evidence type="ECO:0000256" key="10">
    <source>
        <dbReference type="PROSITE-ProRule" id="PRU00169"/>
    </source>
</evidence>
<dbReference type="RefSeq" id="WP_077447833.1">
    <property type="nucleotide sequence ID" value="NZ_FUGD01000046.1"/>
</dbReference>
<dbReference type="InterPro" id="IPR004105">
    <property type="entry name" value="CheA-like_dim"/>
</dbReference>
<dbReference type="SMART" id="SM00073">
    <property type="entry name" value="HPT"/>
    <property type="match status" value="3"/>
</dbReference>
<evidence type="ECO:0000313" key="18">
    <source>
        <dbReference type="Proteomes" id="UP000188169"/>
    </source>
</evidence>
<dbReference type="InterPro" id="IPR036890">
    <property type="entry name" value="HATPase_C_sf"/>
</dbReference>
<feature type="coiled-coil region" evidence="11">
    <location>
        <begin position="526"/>
        <end position="553"/>
    </location>
</feature>
<keyword evidence="6" id="KW-0418">Kinase</keyword>
<feature type="domain" description="Response regulatory" evidence="14">
    <location>
        <begin position="1522"/>
        <end position="1638"/>
    </location>
</feature>
<dbReference type="EMBL" id="FUGD01000046">
    <property type="protein sequence ID" value="SJM36425.1"/>
    <property type="molecule type" value="Genomic_DNA"/>
</dbReference>
<feature type="domain" description="Histidine kinase" evidence="13">
    <location>
        <begin position="1127"/>
        <end position="1331"/>
    </location>
</feature>
<dbReference type="SUPFAM" id="SSF47226">
    <property type="entry name" value="Histidine-containing phosphotransfer domain, HPT domain"/>
    <property type="match status" value="3"/>
</dbReference>
<keyword evidence="4 10" id="KW-0597">Phosphoprotein</keyword>
<evidence type="ECO:0000256" key="9">
    <source>
        <dbReference type="PROSITE-ProRule" id="PRU00110"/>
    </source>
</evidence>
<dbReference type="InterPro" id="IPR004358">
    <property type="entry name" value="Sig_transdc_His_kin-like_C"/>
</dbReference>
<dbReference type="PROSITE" id="PS50851">
    <property type="entry name" value="CHEW"/>
    <property type="match status" value="1"/>
</dbReference>